<evidence type="ECO:0000259" key="1">
    <source>
        <dbReference type="Pfam" id="PF00535"/>
    </source>
</evidence>
<proteinExistence type="predicted"/>
<dbReference type="SUPFAM" id="SSF53448">
    <property type="entry name" value="Nucleotide-diphospho-sugar transferases"/>
    <property type="match status" value="1"/>
</dbReference>
<name>A0A346ACJ9_AERHY</name>
<dbReference type="PANTHER" id="PTHR22916">
    <property type="entry name" value="GLYCOSYLTRANSFERASE"/>
    <property type="match status" value="1"/>
</dbReference>
<dbReference type="EMBL" id="MH449679">
    <property type="protein sequence ID" value="AXL04961.1"/>
    <property type="molecule type" value="Genomic_DNA"/>
</dbReference>
<feature type="domain" description="Glycosyltransferase 2-like" evidence="1">
    <location>
        <begin position="13"/>
        <end position="150"/>
    </location>
</feature>
<keyword evidence="2" id="KW-0808">Transferase</keyword>
<accession>A0A346ACJ9</accession>
<gene>
    <name evidence="2" type="primary">gt4</name>
</gene>
<protein>
    <submittedName>
        <fullName evidence="2">Putative glycosyltransferase</fullName>
    </submittedName>
</protein>
<dbReference type="GO" id="GO:0016758">
    <property type="term" value="F:hexosyltransferase activity"/>
    <property type="evidence" value="ECO:0007669"/>
    <property type="project" value="UniProtKB-ARBA"/>
</dbReference>
<dbReference type="Gene3D" id="3.90.550.10">
    <property type="entry name" value="Spore Coat Polysaccharide Biosynthesis Protein SpsA, Chain A"/>
    <property type="match status" value="1"/>
</dbReference>
<organism evidence="2">
    <name type="scientific">Aeromonas hydrophila</name>
    <dbReference type="NCBI Taxonomy" id="644"/>
    <lineage>
        <taxon>Bacteria</taxon>
        <taxon>Pseudomonadati</taxon>
        <taxon>Pseudomonadota</taxon>
        <taxon>Gammaproteobacteria</taxon>
        <taxon>Aeromonadales</taxon>
        <taxon>Aeromonadaceae</taxon>
        <taxon>Aeromonas</taxon>
    </lineage>
</organism>
<dbReference type="PANTHER" id="PTHR22916:SF3">
    <property type="entry name" value="UDP-GLCNAC:BETAGAL BETA-1,3-N-ACETYLGLUCOSAMINYLTRANSFERASE-LIKE PROTEIN 1"/>
    <property type="match status" value="1"/>
</dbReference>
<reference evidence="2" key="1">
    <citation type="submission" date="2018-06" db="EMBL/GenBank/DDBJ databases">
        <title>Genetic diversity of the Aeromonas Hydrophila O antigens and development of a suspension array for serotype detection.</title>
        <authorList>
            <person name="Cao H."/>
            <person name="Liu B."/>
        </authorList>
    </citation>
    <scope>NUCLEOTIDE SEQUENCE</scope>
    <source>
        <strain evidence="2">G5183</strain>
    </source>
</reference>
<dbReference type="InterPro" id="IPR029044">
    <property type="entry name" value="Nucleotide-diphossugar_trans"/>
</dbReference>
<evidence type="ECO:0000313" key="2">
    <source>
        <dbReference type="EMBL" id="AXL04961.1"/>
    </source>
</evidence>
<dbReference type="AlphaFoldDB" id="A0A346ACJ9"/>
<sequence>MASWRVDEPIRVSVCCITYKQEQYIVQAVDSFLMQKTTFPFEIIIGEDCGGDGTLTILAEYQKRYPNLIKVITSENNVGANANILRVFNAAKGDYIAICEGDDYWVDEVKLQKQYDNLILEKNINICFTASQKLASNGTINRYAYHNKHKKIFEFSSVVRGGGGFMPTASIMVKSEIVNKMPDWFVSAPIGDFYIQILGALGYGALYLPDVTCVYRLNAVGSWTNSKFKDSSSKIINDAKIHDRCIRKLEQLSDCRYNNDYNYAIAMFYYGAASLLTKNKDYQHACEMIKLSWGIYKMMSFKQIILYLFKNNLFFIRGH</sequence>
<dbReference type="InterPro" id="IPR001173">
    <property type="entry name" value="Glyco_trans_2-like"/>
</dbReference>
<dbReference type="Pfam" id="PF00535">
    <property type="entry name" value="Glycos_transf_2"/>
    <property type="match status" value="1"/>
</dbReference>